<feature type="region of interest" description="Disordered" evidence="1">
    <location>
        <begin position="1"/>
        <end position="92"/>
    </location>
</feature>
<feature type="compositionally biased region" description="Basic and acidic residues" evidence="1">
    <location>
        <begin position="79"/>
        <end position="91"/>
    </location>
</feature>
<proteinExistence type="predicted"/>
<evidence type="ECO:0000313" key="4">
    <source>
        <dbReference type="Proteomes" id="UP000218165"/>
    </source>
</evidence>
<dbReference type="InterPro" id="IPR044927">
    <property type="entry name" value="Endonuclea_NS_2"/>
</dbReference>
<protein>
    <recommendedName>
        <fullName evidence="2">Type VII secretion system protein EssD-like domain-containing protein</fullName>
    </recommendedName>
</protein>
<dbReference type="KEGG" id="brz:CFK38_05820"/>
<evidence type="ECO:0000256" key="1">
    <source>
        <dbReference type="SAM" id="MobiDB-lite"/>
    </source>
</evidence>
<name>A0A291GMA3_9MICO</name>
<sequence length="301" mass="32147">MGQGDREKGSLATYCMSDPGSTGVRAGDPDALAARAVVGADVRESSMAGQGRKDAADGGSDPALEVADEARGAGGTSKRASETWRAPEAEQHVTWQDRIGPKQTFPPENAVLEANTSYEVPGRGTYYTDGTGAVTHVETGYSPTKYPNPDLNPPAPNTTYVVDDRHVFVTDGKSRTVEVHVPDMEQAAARRSGHIQGEVGRAAGPGHDGGHLIQNALGGGRERINIVGMLEELNRPGSKEYGTAANPYYRMEAELRTAVKGGKDVSLDLYVQYGDGKTPVSIEAEYSIEGIWKTRIFENVR</sequence>
<dbReference type="EMBL" id="CP023563">
    <property type="protein sequence ID" value="ATG51104.1"/>
    <property type="molecule type" value="Genomic_DNA"/>
</dbReference>
<keyword evidence="4" id="KW-1185">Reference proteome</keyword>
<organism evidence="3 4">
    <name type="scientific">Brachybacterium vulturis</name>
    <dbReference type="NCBI Taxonomy" id="2017484"/>
    <lineage>
        <taxon>Bacteria</taxon>
        <taxon>Bacillati</taxon>
        <taxon>Actinomycetota</taxon>
        <taxon>Actinomycetes</taxon>
        <taxon>Micrococcales</taxon>
        <taxon>Dermabacteraceae</taxon>
        <taxon>Brachybacterium</taxon>
    </lineage>
</organism>
<evidence type="ECO:0000313" key="3">
    <source>
        <dbReference type="EMBL" id="ATG51104.1"/>
    </source>
</evidence>
<feature type="domain" description="Type VII secretion system protein EssD-like" evidence="2">
    <location>
        <begin position="156"/>
        <end position="289"/>
    </location>
</feature>
<dbReference type="Pfam" id="PF13930">
    <property type="entry name" value="Endonuclea_NS_2"/>
    <property type="match status" value="1"/>
</dbReference>
<reference evidence="4" key="1">
    <citation type="submission" date="2017-09" db="EMBL/GenBank/DDBJ databases">
        <title>Brachybacterium sp. VM2412.</title>
        <authorList>
            <person name="Tak E.J."/>
            <person name="Bae J.-W."/>
        </authorList>
    </citation>
    <scope>NUCLEOTIDE SEQUENCE [LARGE SCALE GENOMIC DNA]</scope>
    <source>
        <strain evidence="4">VM2412</strain>
    </source>
</reference>
<gene>
    <name evidence="3" type="ORF">CFK38_05820</name>
</gene>
<evidence type="ECO:0000259" key="2">
    <source>
        <dbReference type="Pfam" id="PF13930"/>
    </source>
</evidence>
<dbReference type="AlphaFoldDB" id="A0A291GMA3"/>
<accession>A0A291GMA3</accession>
<dbReference type="Proteomes" id="UP000218165">
    <property type="component" value="Chromosome"/>
</dbReference>